<gene>
    <name evidence="2" type="ORF">GGR93_001150</name>
</gene>
<protein>
    <submittedName>
        <fullName evidence="2">Catechol 2,3-dioxygenase-like lactoylglutathione lyase family enzyme</fullName>
    </submittedName>
</protein>
<dbReference type="InterPro" id="IPR004360">
    <property type="entry name" value="Glyas_Fos-R_dOase_dom"/>
</dbReference>
<dbReference type="PROSITE" id="PS51819">
    <property type="entry name" value="VOC"/>
    <property type="match status" value="1"/>
</dbReference>
<keyword evidence="2" id="KW-0560">Oxidoreductase</keyword>
<evidence type="ECO:0000313" key="2">
    <source>
        <dbReference type="EMBL" id="MBB4173389.1"/>
    </source>
</evidence>
<dbReference type="AlphaFoldDB" id="A0A7W6M6M5"/>
<feature type="domain" description="VOC" evidence="1">
    <location>
        <begin position="4"/>
        <end position="125"/>
    </location>
</feature>
<dbReference type="InterPro" id="IPR037523">
    <property type="entry name" value="VOC_core"/>
</dbReference>
<dbReference type="CDD" id="cd06587">
    <property type="entry name" value="VOC"/>
    <property type="match status" value="1"/>
</dbReference>
<organism evidence="2 3">
    <name type="scientific">Sulfitobacter noctilucicola</name>
    <dbReference type="NCBI Taxonomy" id="1342301"/>
    <lineage>
        <taxon>Bacteria</taxon>
        <taxon>Pseudomonadati</taxon>
        <taxon>Pseudomonadota</taxon>
        <taxon>Alphaproteobacteria</taxon>
        <taxon>Rhodobacterales</taxon>
        <taxon>Roseobacteraceae</taxon>
        <taxon>Sulfitobacter</taxon>
    </lineage>
</organism>
<keyword evidence="3" id="KW-1185">Reference proteome</keyword>
<dbReference type="SUPFAM" id="SSF54593">
    <property type="entry name" value="Glyoxalase/Bleomycin resistance protein/Dihydroxybiphenyl dioxygenase"/>
    <property type="match status" value="1"/>
</dbReference>
<accession>A0A7W6M6M5</accession>
<keyword evidence="2" id="KW-0223">Dioxygenase</keyword>
<dbReference type="OrthoDB" id="7355345at2"/>
<keyword evidence="2" id="KW-0456">Lyase</keyword>
<dbReference type="RefSeq" id="WP_025054572.1">
    <property type="nucleotide sequence ID" value="NZ_JACIFU010000001.1"/>
</dbReference>
<dbReference type="Proteomes" id="UP000565745">
    <property type="component" value="Unassembled WGS sequence"/>
</dbReference>
<dbReference type="InterPro" id="IPR029068">
    <property type="entry name" value="Glyas_Bleomycin-R_OHBP_Dase"/>
</dbReference>
<dbReference type="GO" id="GO:0016829">
    <property type="term" value="F:lyase activity"/>
    <property type="evidence" value="ECO:0007669"/>
    <property type="project" value="UniProtKB-KW"/>
</dbReference>
<name>A0A7W6M6M5_9RHOB</name>
<dbReference type="GO" id="GO:0051213">
    <property type="term" value="F:dioxygenase activity"/>
    <property type="evidence" value="ECO:0007669"/>
    <property type="project" value="UniProtKB-KW"/>
</dbReference>
<evidence type="ECO:0000259" key="1">
    <source>
        <dbReference type="PROSITE" id="PS51819"/>
    </source>
</evidence>
<dbReference type="Pfam" id="PF00903">
    <property type="entry name" value="Glyoxalase"/>
    <property type="match status" value="1"/>
</dbReference>
<dbReference type="Gene3D" id="3.10.180.10">
    <property type="entry name" value="2,3-Dihydroxybiphenyl 1,2-Dioxygenase, domain 1"/>
    <property type="match status" value="1"/>
</dbReference>
<proteinExistence type="predicted"/>
<evidence type="ECO:0000313" key="3">
    <source>
        <dbReference type="Proteomes" id="UP000565745"/>
    </source>
</evidence>
<dbReference type="EMBL" id="JACIFU010000001">
    <property type="protein sequence ID" value="MBB4173389.1"/>
    <property type="molecule type" value="Genomic_DNA"/>
</dbReference>
<sequence>MTGTLEHANFTVTDPVATASWMTRLFGWNIRWQGAAMAGGFTVHIGSKDSYIALYTPGPDVDTSRPGYQTVGCLNHIGVVVPDLDATEAAVKAEGFETGNHADYEPGRRFYFHDADGLEYEVVQYG</sequence>
<reference evidence="2 3" key="1">
    <citation type="submission" date="2020-08" db="EMBL/GenBank/DDBJ databases">
        <title>Genomic Encyclopedia of Type Strains, Phase IV (KMG-IV): sequencing the most valuable type-strain genomes for metagenomic binning, comparative biology and taxonomic classification.</title>
        <authorList>
            <person name="Goeker M."/>
        </authorList>
    </citation>
    <scope>NUCLEOTIDE SEQUENCE [LARGE SCALE GENOMIC DNA]</scope>
    <source>
        <strain evidence="2 3">DSM 101015</strain>
    </source>
</reference>
<comment type="caution">
    <text evidence="2">The sequence shown here is derived from an EMBL/GenBank/DDBJ whole genome shotgun (WGS) entry which is preliminary data.</text>
</comment>